<evidence type="ECO:0000256" key="1">
    <source>
        <dbReference type="ARBA" id="ARBA00022617"/>
    </source>
</evidence>
<comment type="caution">
    <text evidence="7">The sequence shown here is derived from an EMBL/GenBank/DDBJ whole genome shotgun (WGS) entry which is preliminary data.</text>
</comment>
<evidence type="ECO:0000313" key="7">
    <source>
        <dbReference type="EMBL" id="ONG46954.1"/>
    </source>
</evidence>
<dbReference type="RefSeq" id="WP_076959945.1">
    <property type="nucleotide sequence ID" value="NZ_MLCO01000306.1"/>
</dbReference>
<feature type="chain" id="PRO_5012030475" description="Cytochrome c domain-containing protein" evidence="5">
    <location>
        <begin position="26"/>
        <end position="432"/>
    </location>
</feature>
<proteinExistence type="predicted"/>
<dbReference type="GO" id="GO:0004130">
    <property type="term" value="F:cytochrome-c peroxidase activity"/>
    <property type="evidence" value="ECO:0007669"/>
    <property type="project" value="TreeGrafter"/>
</dbReference>
<protein>
    <recommendedName>
        <fullName evidence="6">Cytochrome c domain-containing protein</fullName>
    </recommendedName>
</protein>
<reference evidence="7 8" key="1">
    <citation type="submission" date="2016-10" db="EMBL/GenBank/DDBJ databases">
        <title>Draft Genome sequence of Roseomonas sp. strain M3.</title>
        <authorList>
            <person name="Subhash Y."/>
            <person name="Lee S."/>
        </authorList>
    </citation>
    <scope>NUCLEOTIDE SEQUENCE [LARGE SCALE GENOMIC DNA]</scope>
    <source>
        <strain evidence="7 8">M3</strain>
    </source>
</reference>
<evidence type="ECO:0000256" key="2">
    <source>
        <dbReference type="ARBA" id="ARBA00022723"/>
    </source>
</evidence>
<dbReference type="Gene3D" id="1.10.760.10">
    <property type="entry name" value="Cytochrome c-like domain"/>
    <property type="match status" value="1"/>
</dbReference>
<dbReference type="PIRSF" id="PIRSF028099">
    <property type="entry name" value="DUF1111"/>
    <property type="match status" value="1"/>
</dbReference>
<dbReference type="OrthoDB" id="9805202at2"/>
<dbReference type="PANTHER" id="PTHR30600">
    <property type="entry name" value="CYTOCHROME C PEROXIDASE-RELATED"/>
    <property type="match status" value="1"/>
</dbReference>
<dbReference type="SUPFAM" id="SSF46626">
    <property type="entry name" value="Cytochrome c"/>
    <property type="match status" value="1"/>
</dbReference>
<dbReference type="GO" id="GO:0009055">
    <property type="term" value="F:electron transfer activity"/>
    <property type="evidence" value="ECO:0007669"/>
    <property type="project" value="InterPro"/>
</dbReference>
<keyword evidence="3 4" id="KW-0408">Iron</keyword>
<dbReference type="InterPro" id="IPR010538">
    <property type="entry name" value="DHOR"/>
</dbReference>
<evidence type="ECO:0000256" key="3">
    <source>
        <dbReference type="ARBA" id="ARBA00023004"/>
    </source>
</evidence>
<evidence type="ECO:0000259" key="6">
    <source>
        <dbReference type="PROSITE" id="PS51007"/>
    </source>
</evidence>
<evidence type="ECO:0000313" key="8">
    <source>
        <dbReference type="Proteomes" id="UP000188879"/>
    </source>
</evidence>
<keyword evidence="5" id="KW-0732">Signal</keyword>
<dbReference type="GO" id="GO:0046872">
    <property type="term" value="F:metal ion binding"/>
    <property type="evidence" value="ECO:0007669"/>
    <property type="project" value="UniProtKB-KW"/>
</dbReference>
<dbReference type="AlphaFoldDB" id="A0A1V2GVM2"/>
<name>A0A1V2GVM2_9PROT</name>
<dbReference type="InterPro" id="IPR009056">
    <property type="entry name" value="Cyt_c-like_dom"/>
</dbReference>
<dbReference type="EMBL" id="MLCO01000306">
    <property type="protein sequence ID" value="ONG46954.1"/>
    <property type="molecule type" value="Genomic_DNA"/>
</dbReference>
<dbReference type="PROSITE" id="PS51007">
    <property type="entry name" value="CYTC"/>
    <property type="match status" value="2"/>
</dbReference>
<evidence type="ECO:0000256" key="4">
    <source>
        <dbReference type="PROSITE-ProRule" id="PRU00433"/>
    </source>
</evidence>
<dbReference type="Pfam" id="PF06537">
    <property type="entry name" value="DHOR"/>
    <property type="match status" value="2"/>
</dbReference>
<accession>A0A1V2GVM2</accession>
<evidence type="ECO:0000256" key="5">
    <source>
        <dbReference type="SAM" id="SignalP"/>
    </source>
</evidence>
<keyword evidence="2 4" id="KW-0479">Metal-binding</keyword>
<sequence>MNGRFQTIAAAAATAWLLGGTPAAAQDLRNAYRMPDKAQGLDFRLGDSIFRKLWVQAPSSTRSSDGLGPLYNARSCASCHIRNGRGPMPTGDEPPLSLLFRTSIAPQGTNGPTPEPTYGLQIQPLSVAGLRGEGRVVTTWQETPVTLADGTTVTLRRPSYAFTDPAYGAPHPGLELSPRQAPSLIGLGLLERVPDDDILKPRDNHDGIRGRPNRVWSPSRQATVLGRFGWKASEPTLPDQIAVAFANDLGLSTPLLPAAWGDCTPRQPQCRAAPHGLAPGEATEVAPVLFDLVLAYLRNLAVPPRRNADSPQVRTGATVFGEIGCAACHRPELAPGVAAYTDLLLHDMGPGLADGRADWAAGGGDWRTAPLWGLGLAAAVAGGPVGYLHDGRARSPLEAILWHAGAAQPVRDRVLGLSPADRAALLAFLDSL</sequence>
<keyword evidence="1 4" id="KW-0349">Heme</keyword>
<dbReference type="GO" id="GO:0020037">
    <property type="term" value="F:heme binding"/>
    <property type="evidence" value="ECO:0007669"/>
    <property type="project" value="InterPro"/>
</dbReference>
<dbReference type="Proteomes" id="UP000188879">
    <property type="component" value="Unassembled WGS sequence"/>
</dbReference>
<feature type="signal peptide" evidence="5">
    <location>
        <begin position="1"/>
        <end position="25"/>
    </location>
</feature>
<gene>
    <name evidence="7" type="ORF">BKE38_24720</name>
</gene>
<keyword evidence="8" id="KW-1185">Reference proteome</keyword>
<feature type="domain" description="Cytochrome c" evidence="6">
    <location>
        <begin position="311"/>
        <end position="432"/>
    </location>
</feature>
<dbReference type="InterPro" id="IPR051395">
    <property type="entry name" value="Cytochrome_c_Peroxidase/MauG"/>
</dbReference>
<dbReference type="PANTHER" id="PTHR30600:SF4">
    <property type="entry name" value="CYTOCHROME C DOMAIN-CONTAINING PROTEIN"/>
    <property type="match status" value="1"/>
</dbReference>
<organism evidence="7 8">
    <name type="scientific">Teichococcus deserti</name>
    <dbReference type="NCBI Taxonomy" id="1817963"/>
    <lineage>
        <taxon>Bacteria</taxon>
        <taxon>Pseudomonadati</taxon>
        <taxon>Pseudomonadota</taxon>
        <taxon>Alphaproteobacteria</taxon>
        <taxon>Acetobacterales</taxon>
        <taxon>Roseomonadaceae</taxon>
        <taxon>Roseomonas</taxon>
    </lineage>
</organism>
<feature type="domain" description="Cytochrome c" evidence="6">
    <location>
        <begin position="41"/>
        <end position="301"/>
    </location>
</feature>
<dbReference type="InterPro" id="IPR036909">
    <property type="entry name" value="Cyt_c-like_dom_sf"/>
</dbReference>